<dbReference type="SUPFAM" id="SSF51556">
    <property type="entry name" value="Metallo-dependent hydrolases"/>
    <property type="match status" value="1"/>
</dbReference>
<dbReference type="EMBL" id="CP136051">
    <property type="protein sequence ID" value="WOK05801.1"/>
    <property type="molecule type" value="Genomic_DNA"/>
</dbReference>
<keyword evidence="1" id="KW-0645">Protease</keyword>
<protein>
    <submittedName>
        <fullName evidence="1">Membrane dipeptidase</fullName>
        <ecNumber evidence="1">3.4.13.-</ecNumber>
    </submittedName>
</protein>
<keyword evidence="1" id="KW-0378">Hydrolase</keyword>
<dbReference type="PROSITE" id="PS51365">
    <property type="entry name" value="RENAL_DIPEPTIDASE_2"/>
    <property type="match status" value="1"/>
</dbReference>
<dbReference type="InterPro" id="IPR008257">
    <property type="entry name" value="Pept_M19"/>
</dbReference>
<organism evidence="1 2">
    <name type="scientific">Imperialibacter roseus</name>
    <dbReference type="NCBI Taxonomy" id="1324217"/>
    <lineage>
        <taxon>Bacteria</taxon>
        <taxon>Pseudomonadati</taxon>
        <taxon>Bacteroidota</taxon>
        <taxon>Cytophagia</taxon>
        <taxon>Cytophagales</taxon>
        <taxon>Flammeovirgaceae</taxon>
        <taxon>Imperialibacter</taxon>
    </lineage>
</organism>
<dbReference type="PANTHER" id="PTHR10443">
    <property type="entry name" value="MICROSOMAL DIPEPTIDASE"/>
    <property type="match status" value="1"/>
</dbReference>
<accession>A0ABZ0IMN3</accession>
<reference evidence="1 2" key="1">
    <citation type="journal article" date="2023" name="Microbiol. Resour. Announc.">
        <title>Complete Genome Sequence of Imperialibacter roseus strain P4T.</title>
        <authorList>
            <person name="Tizabi D.R."/>
            <person name="Bachvaroff T."/>
            <person name="Hill R.T."/>
        </authorList>
    </citation>
    <scope>NUCLEOTIDE SEQUENCE [LARGE SCALE GENOMIC DNA]</scope>
    <source>
        <strain evidence="1 2">P4T</strain>
    </source>
</reference>
<dbReference type="Proteomes" id="UP001302349">
    <property type="component" value="Chromosome"/>
</dbReference>
<dbReference type="Pfam" id="PF01244">
    <property type="entry name" value="Peptidase_M19"/>
    <property type="match status" value="1"/>
</dbReference>
<keyword evidence="1" id="KW-0224">Dipeptidase</keyword>
<proteinExistence type="predicted"/>
<gene>
    <name evidence="1" type="ORF">RT717_22260</name>
</gene>
<dbReference type="Gene3D" id="3.20.20.140">
    <property type="entry name" value="Metal-dependent hydrolases"/>
    <property type="match status" value="1"/>
</dbReference>
<keyword evidence="2" id="KW-1185">Reference proteome</keyword>
<dbReference type="GO" id="GO:0016805">
    <property type="term" value="F:dipeptidase activity"/>
    <property type="evidence" value="ECO:0007669"/>
    <property type="project" value="UniProtKB-KW"/>
</dbReference>
<sequence length="329" mass="36190">MKQPIVDLHCDLLSYLSLVPGAGVDKAAEFGAAVPHLKAGNVKLQVMAIYTDTKAGSSAAGEKQRKLFGELPTLSNGFFSRFTSSALSPEALENQSGCYAWLAIENGSAFCEEDESLSAGLLRLEQLVASSGPLAYIIMTHHYENRFGGGNYSDAGLKADGEVLLDFLDGKRIPVDLAHTSDKLAYGILNYIDKRSLNVPVLASHSNFRNVHSHVRNLPDELAMELIRRNGLIGINFLRNYINDTDPGVLHDHIDHGIKLGAQHLLAFGADFFYALNHPDPSRYPIYFQGQDNASWYQKILAEIRETGAKHFEEGIAYKNAIGYYSSLK</sequence>
<dbReference type="PANTHER" id="PTHR10443:SF12">
    <property type="entry name" value="DIPEPTIDASE"/>
    <property type="match status" value="1"/>
</dbReference>
<dbReference type="RefSeq" id="WP_317488556.1">
    <property type="nucleotide sequence ID" value="NZ_CP136051.1"/>
</dbReference>
<dbReference type="EC" id="3.4.13.-" evidence="1"/>
<name>A0ABZ0IMN3_9BACT</name>
<evidence type="ECO:0000313" key="1">
    <source>
        <dbReference type="EMBL" id="WOK05801.1"/>
    </source>
</evidence>
<dbReference type="InterPro" id="IPR032466">
    <property type="entry name" value="Metal_Hydrolase"/>
</dbReference>
<evidence type="ECO:0000313" key="2">
    <source>
        <dbReference type="Proteomes" id="UP001302349"/>
    </source>
</evidence>